<protein>
    <submittedName>
        <fullName evidence="1">Uncharacterized protein</fullName>
    </submittedName>
</protein>
<dbReference type="GeneTree" id="ENSGT00390000009327"/>
<keyword evidence="2" id="KW-1185">Reference proteome</keyword>
<dbReference type="Pfam" id="PF15091">
    <property type="entry name" value="DUF4554"/>
    <property type="match status" value="1"/>
</dbReference>
<accession>A0A3B5KAU4</accession>
<dbReference type="Proteomes" id="UP000005226">
    <property type="component" value="Chromosome 14"/>
</dbReference>
<dbReference type="PANTHER" id="PTHR14652:SF2">
    <property type="entry name" value="TYPE 2 DNA TOPOISOMERASE 6 SUBUNIT B-LIKE"/>
    <property type="match status" value="1"/>
</dbReference>
<evidence type="ECO:0000313" key="2">
    <source>
        <dbReference type="Proteomes" id="UP000005226"/>
    </source>
</evidence>
<gene>
    <name evidence="1" type="primary">zgc:195212</name>
</gene>
<dbReference type="Ensembl" id="ENSTRUT00000055587.2">
    <property type="protein sequence ID" value="ENSTRUP00000052531.2"/>
    <property type="gene ID" value="ENSTRUG00000020603.2"/>
</dbReference>
<reference evidence="1 2" key="1">
    <citation type="journal article" date="2011" name="Genome Biol. Evol.">
        <title>Integration of the genetic map and genome assembly of fugu facilitates insights into distinct features of genome evolution in teleosts and mammals.</title>
        <authorList>
            <person name="Kai W."/>
            <person name="Kikuchi K."/>
            <person name="Tohari S."/>
            <person name="Chew A.K."/>
            <person name="Tay A."/>
            <person name="Fujiwara A."/>
            <person name="Hosoya S."/>
            <person name="Suetake H."/>
            <person name="Naruse K."/>
            <person name="Brenner S."/>
            <person name="Suzuki Y."/>
            <person name="Venkatesh B."/>
        </authorList>
    </citation>
    <scope>NUCLEOTIDE SEQUENCE [LARGE SCALE GENOMIC DNA]</scope>
</reference>
<dbReference type="InParanoid" id="A0A3B5KAU4"/>
<dbReference type="STRING" id="31033.ENSTRUP00000086345"/>
<name>A0A3B5KAU4_TAKRU</name>
<dbReference type="PANTHER" id="PTHR14652">
    <property type="entry name" value="TYPE 2 DNA TOPOISOMERASE 6 SUBUNIT B-LIKE"/>
    <property type="match status" value="1"/>
</dbReference>
<dbReference type="OMA" id="WGKYAYQ"/>
<organism evidence="1 2">
    <name type="scientific">Takifugu rubripes</name>
    <name type="common">Japanese pufferfish</name>
    <name type="synonym">Fugu rubripes</name>
    <dbReference type="NCBI Taxonomy" id="31033"/>
    <lineage>
        <taxon>Eukaryota</taxon>
        <taxon>Metazoa</taxon>
        <taxon>Chordata</taxon>
        <taxon>Craniata</taxon>
        <taxon>Vertebrata</taxon>
        <taxon>Euteleostomi</taxon>
        <taxon>Actinopterygii</taxon>
        <taxon>Neopterygii</taxon>
        <taxon>Teleostei</taxon>
        <taxon>Neoteleostei</taxon>
        <taxon>Acanthomorphata</taxon>
        <taxon>Eupercaria</taxon>
        <taxon>Tetraodontiformes</taxon>
        <taxon>Tetradontoidea</taxon>
        <taxon>Tetraodontidae</taxon>
        <taxon>Takifugu</taxon>
    </lineage>
</organism>
<dbReference type="InterPro" id="IPR028040">
    <property type="entry name" value="TopoVIB-like"/>
</dbReference>
<proteinExistence type="predicted"/>
<evidence type="ECO:0000313" key="1">
    <source>
        <dbReference type="Ensembl" id="ENSTRUP00000052531.2"/>
    </source>
</evidence>
<dbReference type="AlphaFoldDB" id="A0A3B5KAU4"/>
<sequence>MLENIQQVLRSLILLGKQSQRRGCKTTGGLLVLLWAEPATPQSLNCSVAAAGSWCTGIKIEALQPVLADLKESSSNCVWSSLQPDPEELCAFTDLYGPLRLLLSFQMKPAACLGPDWCSRVEEFLHTFSLANARIQVHFKFSFNHQRVQREFRGKIKTKVSLTNQSPLFVDVTSQTQPPEWLHNGRWCQGGHPIIGDPLSLSVPPAAMDQGLFGELSMQPFSFLSPCVLQYPNLPTRLAHIQVFVCCPSNVTITAPPSFFQNLPAHLDCEELGLRAIYRSTSKDPLHSGGTVYTVEELENHEDKERQQNLPPLQQRLLLFLLLHYNDPFTVQLSDVVATEVSIERHLEDILNNSKQAVVRAFQTEIKKTLKAQNRRKKASQASYI</sequence>
<reference evidence="1" key="3">
    <citation type="submission" date="2025-09" db="UniProtKB">
        <authorList>
            <consortium name="Ensembl"/>
        </authorList>
    </citation>
    <scope>IDENTIFICATION</scope>
</reference>
<dbReference type="GO" id="GO:0042138">
    <property type="term" value="P:meiotic DNA double-strand break formation"/>
    <property type="evidence" value="ECO:0007669"/>
    <property type="project" value="InterPro"/>
</dbReference>
<reference evidence="1" key="2">
    <citation type="submission" date="2025-08" db="UniProtKB">
        <authorList>
            <consortium name="Ensembl"/>
        </authorList>
    </citation>
    <scope>IDENTIFICATION</scope>
</reference>